<evidence type="ECO:0000313" key="2">
    <source>
        <dbReference type="Proteomes" id="UP000295717"/>
    </source>
</evidence>
<sequence length="193" mass="21745">MSAMQPRLVYLHGLNSSSQSAKANLLRERLSDFQVLTLDYPAHRPDEAIVRLSRFFLELGEVCPTVIGSSMGGFYGQYLARHFRFSHLYLVNPAITPWTFLTEHLGETMTTADGEPYLITQTLCDSARRYGIAAPCDGVPTTVFLDRGDEVLDYRIAERAYADCGRILIWDGGNHAFTHMETAVEIIREHLES</sequence>
<evidence type="ECO:0008006" key="3">
    <source>
        <dbReference type="Google" id="ProtNLM"/>
    </source>
</evidence>
<dbReference type="InterPro" id="IPR029058">
    <property type="entry name" value="AB_hydrolase_fold"/>
</dbReference>
<dbReference type="Pfam" id="PF05728">
    <property type="entry name" value="UPF0227"/>
    <property type="match status" value="1"/>
</dbReference>
<dbReference type="EMBL" id="SMAO01000009">
    <property type="protein sequence ID" value="TCT19253.1"/>
    <property type="molecule type" value="Genomic_DNA"/>
</dbReference>
<dbReference type="AlphaFoldDB" id="A0A4R3MWY6"/>
<protein>
    <recommendedName>
        <fullName evidence="3">Esterase</fullName>
    </recommendedName>
</protein>
<gene>
    <name evidence="1" type="ORF">EDC35_109132</name>
</gene>
<dbReference type="InterPro" id="IPR008886">
    <property type="entry name" value="UPF0227/Esterase_YqiA"/>
</dbReference>
<evidence type="ECO:0000313" key="1">
    <source>
        <dbReference type="EMBL" id="TCT19253.1"/>
    </source>
</evidence>
<keyword evidence="2" id="KW-1185">Reference proteome</keyword>
<accession>A0A4R3MWY6</accession>
<dbReference type="Proteomes" id="UP000295717">
    <property type="component" value="Unassembled WGS sequence"/>
</dbReference>
<comment type="caution">
    <text evidence="1">The sequence shown here is derived from an EMBL/GenBank/DDBJ whole genome shotgun (WGS) entry which is preliminary data.</text>
</comment>
<dbReference type="PANTHER" id="PTHR35602:SF3">
    <property type="entry name" value="ESTERASE YQIA"/>
    <property type="match status" value="1"/>
</dbReference>
<dbReference type="PANTHER" id="PTHR35602">
    <property type="entry name" value="ESTERASE YQIA-RELATED"/>
    <property type="match status" value="1"/>
</dbReference>
<dbReference type="Gene3D" id="3.40.50.1820">
    <property type="entry name" value="alpha/beta hydrolase"/>
    <property type="match status" value="1"/>
</dbReference>
<proteinExistence type="predicted"/>
<organism evidence="1 2">
    <name type="scientific">Thiobaca trueperi</name>
    <dbReference type="NCBI Taxonomy" id="127458"/>
    <lineage>
        <taxon>Bacteria</taxon>
        <taxon>Pseudomonadati</taxon>
        <taxon>Pseudomonadota</taxon>
        <taxon>Gammaproteobacteria</taxon>
        <taxon>Chromatiales</taxon>
        <taxon>Chromatiaceae</taxon>
        <taxon>Thiobaca</taxon>
    </lineage>
</organism>
<name>A0A4R3MWY6_9GAMM</name>
<dbReference type="RefSeq" id="WP_243651728.1">
    <property type="nucleotide sequence ID" value="NZ_SMAO01000009.1"/>
</dbReference>
<dbReference type="SUPFAM" id="SSF53474">
    <property type="entry name" value="alpha/beta-Hydrolases"/>
    <property type="match status" value="1"/>
</dbReference>
<reference evidence="1 2" key="1">
    <citation type="submission" date="2019-03" db="EMBL/GenBank/DDBJ databases">
        <title>Genomic Encyclopedia of Type Strains, Phase IV (KMG-IV): sequencing the most valuable type-strain genomes for metagenomic binning, comparative biology and taxonomic classification.</title>
        <authorList>
            <person name="Goeker M."/>
        </authorList>
    </citation>
    <scope>NUCLEOTIDE SEQUENCE [LARGE SCALE GENOMIC DNA]</scope>
    <source>
        <strain evidence="1 2">DSM 13587</strain>
    </source>
</reference>